<evidence type="ECO:0008006" key="4">
    <source>
        <dbReference type="Google" id="ProtNLM"/>
    </source>
</evidence>
<dbReference type="GeneID" id="34553962"/>
<proteinExistence type="predicted"/>
<evidence type="ECO:0000256" key="1">
    <source>
        <dbReference type="SAM" id="SignalP"/>
    </source>
</evidence>
<feature type="signal peptide" evidence="1">
    <location>
        <begin position="1"/>
        <end position="25"/>
    </location>
</feature>
<keyword evidence="3" id="KW-1185">Reference proteome</keyword>
<name>A0A1G4BR59_9PEZI</name>
<protein>
    <recommendedName>
        <fullName evidence="4">Ecp2 effector protein domain-containing protein</fullName>
    </recommendedName>
</protein>
<keyword evidence="1" id="KW-0732">Signal</keyword>
<dbReference type="Proteomes" id="UP000176998">
    <property type="component" value="Unassembled WGS sequence"/>
</dbReference>
<feature type="chain" id="PRO_5009603212" description="Ecp2 effector protein domain-containing protein" evidence="1">
    <location>
        <begin position="26"/>
        <end position="426"/>
    </location>
</feature>
<dbReference type="OrthoDB" id="4845392at2759"/>
<dbReference type="EMBL" id="MJBS01000004">
    <property type="protein sequence ID" value="OHF03934.1"/>
    <property type="molecule type" value="Genomic_DNA"/>
</dbReference>
<organism evidence="2 3">
    <name type="scientific">Colletotrichum orchidophilum</name>
    <dbReference type="NCBI Taxonomy" id="1209926"/>
    <lineage>
        <taxon>Eukaryota</taxon>
        <taxon>Fungi</taxon>
        <taxon>Dikarya</taxon>
        <taxon>Ascomycota</taxon>
        <taxon>Pezizomycotina</taxon>
        <taxon>Sordariomycetes</taxon>
        <taxon>Hypocreomycetidae</taxon>
        <taxon>Glomerellales</taxon>
        <taxon>Glomerellaceae</taxon>
        <taxon>Colletotrichum</taxon>
    </lineage>
</organism>
<evidence type="ECO:0000313" key="3">
    <source>
        <dbReference type="Proteomes" id="UP000176998"/>
    </source>
</evidence>
<reference evidence="2 3" key="1">
    <citation type="submission" date="2016-09" db="EMBL/GenBank/DDBJ databases">
        <authorList>
            <person name="Capua I."/>
            <person name="De Benedictis P."/>
            <person name="Joannis T."/>
            <person name="Lombin L.H."/>
            <person name="Cattoli G."/>
        </authorList>
    </citation>
    <scope>NUCLEOTIDE SEQUENCE [LARGE SCALE GENOMIC DNA]</scope>
    <source>
        <strain evidence="2 3">IMI 309357</strain>
    </source>
</reference>
<comment type="caution">
    <text evidence="2">The sequence shown here is derived from an EMBL/GenBank/DDBJ whole genome shotgun (WGS) entry which is preliminary data.</text>
</comment>
<evidence type="ECO:0000313" key="2">
    <source>
        <dbReference type="EMBL" id="OHF03934.1"/>
    </source>
</evidence>
<dbReference type="RefSeq" id="XP_022481069.1">
    <property type="nucleotide sequence ID" value="XM_022612452.1"/>
</dbReference>
<dbReference type="AlphaFoldDB" id="A0A1G4BR59"/>
<sequence>MLILRIVFKAVLALGIFALASSAMSESVPLDSESTAITKHALAGTSEAFSTLTTDTGLSAHAADIPPHDCEDILKRSITPQIDCSYSDEDCAFQDDIEYIIRIKPIGKTSSHWCGMMLEQVAKETRYPKEGILMKKCDRTYEANENGHGMWLVLNLPHIHSVGDWRLDVERAIRNNMCPDGPEMNYWVNERCYRSSICSKRTWSESKRRDLPEVFKLMSKSISYPKRHIIPDFRPEINKSATTAVLAAKHTATLALKETPKTIINPIAKMISKDLLLNDTSTGLKASRHCPSSGELGNSCDKIDRETTKTMGVHCSYEASSGKMHNVLNYKIAVPATGQDLTCWCRQVVAAIRERCPLGEHDWAYPINQCDNKHVYNEHGWGASVSFYNNVWVAGEDNRACVEEAIKATTCGLEVYFDMDGCREIV</sequence>
<accession>A0A1G4BR59</accession>
<gene>
    <name evidence="2" type="ORF">CORC01_00796</name>
</gene>